<evidence type="ECO:0000313" key="3">
    <source>
        <dbReference type="Proteomes" id="UP001501343"/>
    </source>
</evidence>
<feature type="domain" description="Glycosyltransferase 2-like" evidence="1">
    <location>
        <begin position="12"/>
        <end position="174"/>
    </location>
</feature>
<evidence type="ECO:0000259" key="1">
    <source>
        <dbReference type="Pfam" id="PF00535"/>
    </source>
</evidence>
<dbReference type="PANTHER" id="PTHR43685">
    <property type="entry name" value="GLYCOSYLTRANSFERASE"/>
    <property type="match status" value="1"/>
</dbReference>
<dbReference type="EMBL" id="BAAAOF010000002">
    <property type="protein sequence ID" value="GAA1919465.1"/>
    <property type="molecule type" value="Genomic_DNA"/>
</dbReference>
<accession>A0ABP5APP0</accession>
<gene>
    <name evidence="2" type="ORF">GCM10009775_10040</name>
</gene>
<dbReference type="SUPFAM" id="SSF53448">
    <property type="entry name" value="Nucleotide-diphospho-sugar transferases"/>
    <property type="match status" value="1"/>
</dbReference>
<proteinExistence type="predicted"/>
<dbReference type="Pfam" id="PF00535">
    <property type="entry name" value="Glycos_transf_2"/>
    <property type="match status" value="1"/>
</dbReference>
<dbReference type="InterPro" id="IPR029044">
    <property type="entry name" value="Nucleotide-diphossugar_trans"/>
</dbReference>
<reference evidence="3" key="1">
    <citation type="journal article" date="2019" name="Int. J. Syst. Evol. Microbiol.">
        <title>The Global Catalogue of Microorganisms (GCM) 10K type strain sequencing project: providing services to taxonomists for standard genome sequencing and annotation.</title>
        <authorList>
            <consortium name="The Broad Institute Genomics Platform"/>
            <consortium name="The Broad Institute Genome Sequencing Center for Infectious Disease"/>
            <person name="Wu L."/>
            <person name="Ma J."/>
        </authorList>
    </citation>
    <scope>NUCLEOTIDE SEQUENCE [LARGE SCALE GENOMIC DNA]</scope>
    <source>
        <strain evidence="3">JCM 14900</strain>
    </source>
</reference>
<dbReference type="Proteomes" id="UP001501343">
    <property type="component" value="Unassembled WGS sequence"/>
</dbReference>
<evidence type="ECO:0000313" key="2">
    <source>
        <dbReference type="EMBL" id="GAA1919465.1"/>
    </source>
</evidence>
<name>A0ABP5APP0_9MICO</name>
<dbReference type="InterPro" id="IPR050834">
    <property type="entry name" value="Glycosyltransf_2"/>
</dbReference>
<sequence length="303" mass="33329">MSDDVAERVVVSVVIPTYNAADLIPAQLEALSVQTTSAPFEVIVADNGSTDGLVAVVDEWRGRVDYPLRRVDASDQQGVSHARNVGATASRGELILLCDADDAVHPRWIEGHVRALESADMTAGGRDVEGLNSGPERGWRDFPDPENPELQWAHGFLPYAAGANVGMRRAVFEAIDGWDEEFAKGGNDDVDFSWRAQLHGFTLAPAQGAVVGYRLRDTLRGAARQSYNYGRSAEGLYERYPAHGLRPPRILGEVKRLLMAAVQAPVAVWDPVRRGRFVFQTANAWGGVVAITRYRVRRRRPSR</sequence>
<protein>
    <submittedName>
        <fullName evidence="2">Glycosyltransferase family A protein</fullName>
    </submittedName>
</protein>
<dbReference type="InterPro" id="IPR001173">
    <property type="entry name" value="Glyco_trans_2-like"/>
</dbReference>
<dbReference type="Gene3D" id="3.90.550.10">
    <property type="entry name" value="Spore Coat Polysaccharide Biosynthesis Protein SpsA, Chain A"/>
    <property type="match status" value="1"/>
</dbReference>
<dbReference type="PANTHER" id="PTHR43685:SF3">
    <property type="entry name" value="SLR2126 PROTEIN"/>
    <property type="match status" value="1"/>
</dbReference>
<organism evidence="2 3">
    <name type="scientific">Microbacterium aoyamense</name>
    <dbReference type="NCBI Taxonomy" id="344166"/>
    <lineage>
        <taxon>Bacteria</taxon>
        <taxon>Bacillati</taxon>
        <taxon>Actinomycetota</taxon>
        <taxon>Actinomycetes</taxon>
        <taxon>Micrococcales</taxon>
        <taxon>Microbacteriaceae</taxon>
        <taxon>Microbacterium</taxon>
    </lineage>
</organism>
<keyword evidence="3" id="KW-1185">Reference proteome</keyword>
<dbReference type="RefSeq" id="WP_248146057.1">
    <property type="nucleotide sequence ID" value="NZ_BAAAOF010000002.1"/>
</dbReference>
<comment type="caution">
    <text evidence="2">The sequence shown here is derived from an EMBL/GenBank/DDBJ whole genome shotgun (WGS) entry which is preliminary data.</text>
</comment>